<dbReference type="HOGENOM" id="CLU_2526928_0_0_1"/>
<dbReference type="EMBL" id="JH971423">
    <property type="protein sequence ID" value="EKM74959.1"/>
    <property type="molecule type" value="Genomic_DNA"/>
</dbReference>
<sequence length="84" mass="9811">MMEVCEGYEVKMRLKKRITTIQSTTAIVRKEVFDLSVNLYPFSFHHQLEMLVRKEDHKRLKSSLAQSQHQNTAIASASRYALEL</sequence>
<gene>
    <name evidence="1" type="ORF">AGABI1DRAFT_116639</name>
</gene>
<proteinExistence type="predicted"/>
<protein>
    <submittedName>
        <fullName evidence="1">Uncharacterized protein</fullName>
    </submittedName>
</protein>
<dbReference type="AlphaFoldDB" id="K5VKQ2"/>
<dbReference type="RefSeq" id="XP_007334421.1">
    <property type="nucleotide sequence ID" value="XM_007334359.1"/>
</dbReference>
<keyword evidence="2" id="KW-1185">Reference proteome</keyword>
<dbReference type="Proteomes" id="UP000008493">
    <property type="component" value="Unassembled WGS sequence"/>
</dbReference>
<evidence type="ECO:0000313" key="1">
    <source>
        <dbReference type="EMBL" id="EKM74959.1"/>
    </source>
</evidence>
<dbReference type="OMA" id="MEVCEGY"/>
<dbReference type="InParanoid" id="K5VKQ2"/>
<name>K5VKQ2_AGABU</name>
<evidence type="ECO:0000313" key="2">
    <source>
        <dbReference type="Proteomes" id="UP000008493"/>
    </source>
</evidence>
<reference evidence="2" key="1">
    <citation type="journal article" date="2012" name="Proc. Natl. Acad. Sci. U.S.A.">
        <title>Genome sequence of the button mushroom Agaricus bisporus reveals mechanisms governing adaptation to a humic-rich ecological niche.</title>
        <authorList>
            <person name="Morin E."/>
            <person name="Kohler A."/>
            <person name="Baker A.R."/>
            <person name="Foulongne-Oriol M."/>
            <person name="Lombard V."/>
            <person name="Nagy L.G."/>
            <person name="Ohm R.A."/>
            <person name="Patyshakuliyeva A."/>
            <person name="Brun A."/>
            <person name="Aerts A.L."/>
            <person name="Bailey A.M."/>
            <person name="Billette C."/>
            <person name="Coutinho P.M."/>
            <person name="Deakin G."/>
            <person name="Doddapaneni H."/>
            <person name="Floudas D."/>
            <person name="Grimwood J."/>
            <person name="Hilden K."/>
            <person name="Kuees U."/>
            <person name="LaButti K.M."/>
            <person name="Lapidus A."/>
            <person name="Lindquist E.A."/>
            <person name="Lucas S.M."/>
            <person name="Murat C."/>
            <person name="Riley R.W."/>
            <person name="Salamov A.A."/>
            <person name="Schmutz J."/>
            <person name="Subramanian V."/>
            <person name="Woesten H.A.B."/>
            <person name="Xu J."/>
            <person name="Eastwood D.C."/>
            <person name="Foster G.D."/>
            <person name="Sonnenberg A.S."/>
            <person name="Cullen D."/>
            <person name="de Vries R.P."/>
            <person name="Lundell T."/>
            <person name="Hibbett D.S."/>
            <person name="Henrissat B."/>
            <person name="Burton K.S."/>
            <person name="Kerrigan R.W."/>
            <person name="Challen M.P."/>
            <person name="Grigoriev I.V."/>
            <person name="Martin F."/>
        </authorList>
    </citation>
    <scope>NUCLEOTIDE SEQUENCE [LARGE SCALE GENOMIC DNA]</scope>
    <source>
        <strain evidence="2">JB137-S8 / ATCC MYA-4627 / FGSC 10392</strain>
    </source>
</reference>
<accession>K5VKQ2</accession>
<dbReference type="KEGG" id="abp:AGABI1DRAFT116639"/>
<organism evidence="1 2">
    <name type="scientific">Agaricus bisporus var. burnettii (strain JB137-S8 / ATCC MYA-4627 / FGSC 10392)</name>
    <name type="common">White button mushroom</name>
    <dbReference type="NCBI Taxonomy" id="597362"/>
    <lineage>
        <taxon>Eukaryota</taxon>
        <taxon>Fungi</taxon>
        <taxon>Dikarya</taxon>
        <taxon>Basidiomycota</taxon>
        <taxon>Agaricomycotina</taxon>
        <taxon>Agaricomycetes</taxon>
        <taxon>Agaricomycetidae</taxon>
        <taxon>Agaricales</taxon>
        <taxon>Agaricineae</taxon>
        <taxon>Agaricaceae</taxon>
        <taxon>Agaricus</taxon>
    </lineage>
</organism>
<dbReference type="GeneID" id="18825187"/>